<comment type="caution">
    <text evidence="1">The sequence shown here is derived from an EMBL/GenBank/DDBJ whole genome shotgun (WGS) entry which is preliminary data.</text>
</comment>
<organism evidence="1 2">
    <name type="scientific">Periplaneta americana</name>
    <name type="common">American cockroach</name>
    <name type="synonym">Blatta americana</name>
    <dbReference type="NCBI Taxonomy" id="6978"/>
    <lineage>
        <taxon>Eukaryota</taxon>
        <taxon>Metazoa</taxon>
        <taxon>Ecdysozoa</taxon>
        <taxon>Arthropoda</taxon>
        <taxon>Hexapoda</taxon>
        <taxon>Insecta</taxon>
        <taxon>Pterygota</taxon>
        <taxon>Neoptera</taxon>
        <taxon>Polyneoptera</taxon>
        <taxon>Dictyoptera</taxon>
        <taxon>Blattodea</taxon>
        <taxon>Blattoidea</taxon>
        <taxon>Blattidae</taxon>
        <taxon>Blattinae</taxon>
        <taxon>Periplaneta</taxon>
    </lineage>
</organism>
<keyword evidence="2" id="KW-1185">Reference proteome</keyword>
<sequence length="201" mass="22752">MRLRAVYSNFHNHCGGALQQWGSQVRQQANLIFGLPFVPVGDRPIEDTLDFIAERCDDNLQTLIDYVDRVYVHEKGEELGLQAKKRKASPEQNMHQEPGANRVHCEKIPGLQEQKRGACLFKDNDVQTEDQPHFGTQTELIFVNGGALIAHRYKVKKSANHVISFAAFAGENFILMHDNSHLNAARCIGDYLRDIEIPTLD</sequence>
<reference evidence="1 2" key="1">
    <citation type="journal article" date="2022" name="Allergy">
        <title>Genome assembly and annotation of Periplaneta americana reveal a comprehensive cockroach allergen profile.</title>
        <authorList>
            <person name="Wang L."/>
            <person name="Xiong Q."/>
            <person name="Saelim N."/>
            <person name="Wang L."/>
            <person name="Nong W."/>
            <person name="Wan A.T."/>
            <person name="Shi M."/>
            <person name="Liu X."/>
            <person name="Cao Q."/>
            <person name="Hui J.H.L."/>
            <person name="Sookrung N."/>
            <person name="Leung T.F."/>
            <person name="Tungtrongchitr A."/>
            <person name="Tsui S.K.W."/>
        </authorList>
    </citation>
    <scope>NUCLEOTIDE SEQUENCE [LARGE SCALE GENOMIC DNA]</scope>
    <source>
        <strain evidence="1">PWHHKU_190912</strain>
    </source>
</reference>
<gene>
    <name evidence="1" type="ORF">ANN_10723</name>
</gene>
<evidence type="ECO:0000313" key="2">
    <source>
        <dbReference type="Proteomes" id="UP001148838"/>
    </source>
</evidence>
<evidence type="ECO:0000313" key="1">
    <source>
        <dbReference type="EMBL" id="KAJ4440876.1"/>
    </source>
</evidence>
<accession>A0ABQ8T319</accession>
<dbReference type="EMBL" id="JAJSOF020000015">
    <property type="protein sequence ID" value="KAJ4440876.1"/>
    <property type="molecule type" value="Genomic_DNA"/>
</dbReference>
<proteinExistence type="predicted"/>
<name>A0ABQ8T319_PERAM</name>
<protein>
    <submittedName>
        <fullName evidence="1">Uncharacterized protein</fullName>
    </submittedName>
</protein>
<dbReference type="Proteomes" id="UP001148838">
    <property type="component" value="Unassembled WGS sequence"/>
</dbReference>